<protein>
    <recommendedName>
        <fullName evidence="3">DUF3168 domain-containing protein</fullName>
    </recommendedName>
</protein>
<gene>
    <name evidence="1" type="ORF">MTO99_06870</name>
</gene>
<keyword evidence="2" id="KW-1185">Reference proteome</keyword>
<evidence type="ECO:0000313" key="1">
    <source>
        <dbReference type="EMBL" id="UOE45473.1"/>
    </source>
</evidence>
<dbReference type="RefSeq" id="WP_243558072.1">
    <property type="nucleotide sequence ID" value="NZ_CP094528.1"/>
</dbReference>
<name>A0ABY4C1X2_9MICO</name>
<accession>A0ABY4C1X2</accession>
<dbReference type="Proteomes" id="UP000832097">
    <property type="component" value="Chromosome"/>
</dbReference>
<proteinExistence type="predicted"/>
<sequence length="143" mass="15131">MIEPAVIFPDVELWLTGHVRSELDARPEAVCADVVVDVKEPEPTGAWPSKLVVIRFDGSTQTSILTDEASIGVTVFAGTKSLPQDANDLARIVRAIVASSAGVEPGNPIAAVNSTTGPIAVPEDAPRARRYFTAELVIHGQAF</sequence>
<evidence type="ECO:0008006" key="3">
    <source>
        <dbReference type="Google" id="ProtNLM"/>
    </source>
</evidence>
<dbReference type="EMBL" id="CP094528">
    <property type="protein sequence ID" value="UOE45473.1"/>
    <property type="molecule type" value="Genomic_DNA"/>
</dbReference>
<reference evidence="1 2" key="1">
    <citation type="submission" date="2022-03" db="EMBL/GenBank/DDBJ databases">
        <title>Mucilaginibacter sp. isolated from the gut of Protaetia brevitarsis seulensis larvae.</title>
        <authorList>
            <person name="Won M."/>
            <person name="Kim S.-J."/>
            <person name="Kwon S.-W."/>
        </authorList>
    </citation>
    <scope>NUCLEOTIDE SEQUENCE [LARGE SCALE GENOMIC DNA]</scope>
    <source>
        <strain evidence="1 2">CFWR-12</strain>
    </source>
</reference>
<organism evidence="1 2">
    <name type="scientific">Agromyces larvae</name>
    <dbReference type="NCBI Taxonomy" id="2929802"/>
    <lineage>
        <taxon>Bacteria</taxon>
        <taxon>Bacillati</taxon>
        <taxon>Actinomycetota</taxon>
        <taxon>Actinomycetes</taxon>
        <taxon>Micrococcales</taxon>
        <taxon>Microbacteriaceae</taxon>
        <taxon>Agromyces</taxon>
    </lineage>
</organism>
<evidence type="ECO:0000313" key="2">
    <source>
        <dbReference type="Proteomes" id="UP000832097"/>
    </source>
</evidence>